<dbReference type="Proteomes" id="UP000267841">
    <property type="component" value="Unassembled WGS sequence"/>
</dbReference>
<dbReference type="AlphaFoldDB" id="A0A497XPY6"/>
<dbReference type="Pfam" id="PF25973">
    <property type="entry name" value="BSH_CzcB"/>
    <property type="match status" value="1"/>
</dbReference>
<name>A0A497XPY6_9AQUI</name>
<evidence type="ECO:0000256" key="2">
    <source>
        <dbReference type="ARBA" id="ARBA00023054"/>
    </source>
</evidence>
<protein>
    <submittedName>
        <fullName evidence="5">HlyD family secretion protein</fullName>
    </submittedName>
</protein>
<dbReference type="InterPro" id="IPR050465">
    <property type="entry name" value="UPF0194_transport"/>
</dbReference>
<dbReference type="Gene3D" id="1.20.1270.70">
    <property type="entry name" value="Designed single chain three-helix bundle"/>
    <property type="match status" value="1"/>
</dbReference>
<feature type="domain" description="CzcB-like barrel-sandwich hybrid" evidence="4">
    <location>
        <begin position="40"/>
        <end position="268"/>
    </location>
</feature>
<evidence type="ECO:0000256" key="3">
    <source>
        <dbReference type="SAM" id="Coils"/>
    </source>
</evidence>
<feature type="coiled-coil region" evidence="3">
    <location>
        <begin position="70"/>
        <end position="233"/>
    </location>
</feature>
<evidence type="ECO:0000313" key="6">
    <source>
        <dbReference type="Proteomes" id="UP000267841"/>
    </source>
</evidence>
<evidence type="ECO:0000256" key="1">
    <source>
        <dbReference type="ARBA" id="ARBA00004196"/>
    </source>
</evidence>
<comment type="caution">
    <text evidence="5">The sequence shown here is derived from an EMBL/GenBank/DDBJ whole genome shotgun (WGS) entry which is preliminary data.</text>
</comment>
<dbReference type="RefSeq" id="WP_121009708.1">
    <property type="nucleotide sequence ID" value="NZ_RCCJ01000001.1"/>
</dbReference>
<accession>A0A497XPY6</accession>
<comment type="subcellular location">
    <subcellularLocation>
        <location evidence="1">Cell envelope</location>
    </subcellularLocation>
</comment>
<gene>
    <name evidence="5" type="ORF">BCF55_0572</name>
</gene>
<evidence type="ECO:0000313" key="5">
    <source>
        <dbReference type="EMBL" id="RLJ70304.1"/>
    </source>
</evidence>
<dbReference type="EMBL" id="RCCJ01000001">
    <property type="protein sequence ID" value="RLJ70304.1"/>
    <property type="molecule type" value="Genomic_DNA"/>
</dbReference>
<dbReference type="InterPro" id="IPR058647">
    <property type="entry name" value="BSH_CzcB-like"/>
</dbReference>
<dbReference type="GO" id="GO:0030313">
    <property type="term" value="C:cell envelope"/>
    <property type="evidence" value="ECO:0007669"/>
    <property type="project" value="UniProtKB-SubCell"/>
</dbReference>
<dbReference type="PRINTS" id="PR01490">
    <property type="entry name" value="RTXTOXIND"/>
</dbReference>
<reference evidence="5 6" key="1">
    <citation type="submission" date="2018-10" db="EMBL/GenBank/DDBJ databases">
        <title>Genomic Encyclopedia of Archaeal and Bacterial Type Strains, Phase II (KMG-II): from individual species to whole genera.</title>
        <authorList>
            <person name="Goeker M."/>
        </authorList>
    </citation>
    <scope>NUCLEOTIDE SEQUENCE [LARGE SCALE GENOMIC DNA]</scope>
    <source>
        <strain evidence="5 6">DSM 16510</strain>
    </source>
</reference>
<dbReference type="PROSITE" id="PS51257">
    <property type="entry name" value="PROKAR_LIPOPROTEIN"/>
    <property type="match status" value="1"/>
</dbReference>
<dbReference type="Gene3D" id="2.40.30.170">
    <property type="match status" value="1"/>
</dbReference>
<evidence type="ECO:0000259" key="4">
    <source>
        <dbReference type="Pfam" id="PF25973"/>
    </source>
</evidence>
<dbReference type="OrthoDB" id="9778236at2"/>
<keyword evidence="2 3" id="KW-0175">Coiled coil</keyword>
<dbReference type="PANTHER" id="PTHR32347:SF23">
    <property type="entry name" value="BLL5650 PROTEIN"/>
    <property type="match status" value="1"/>
</dbReference>
<dbReference type="SUPFAM" id="SSF111369">
    <property type="entry name" value="HlyD-like secretion proteins"/>
    <property type="match status" value="2"/>
</dbReference>
<dbReference type="Gene3D" id="2.40.50.100">
    <property type="match status" value="1"/>
</dbReference>
<sequence length="361" mass="41339">MRKLTGQSLLFLLIVLLFSCGKEEKALYLSGRIEGDEYDIGAKIGGKVVEVRVEEGKEVRKGEVLAKLDSKELEAKLRRAEAVVRSLREKLRALEVKRELLVKELDINLKASVKRREVARDELQGLEHTKRELEVRKEKLLKDLKRFRELFSKGVIPQSKLEEIETEVGSLEERIRALGKAMEELRKKVELAELEIELAREKRKEIEALEKEIASLRERVREAEAGVEEVRALLEDTILRSPIEGTVVEKFVEEGEVVPPGKVLFTVVNLDELYFKGYLPETKLGLLRLGQEAYVKVDSFPERKFPAVVSYISDRAEFTPKEVQTKEARVKQVFAVKMRLKENPGHVLKPGMPAEAYVELR</sequence>
<organism evidence="5 6">
    <name type="scientific">Hydrogenivirga caldilitoris</name>
    <dbReference type="NCBI Taxonomy" id="246264"/>
    <lineage>
        <taxon>Bacteria</taxon>
        <taxon>Pseudomonadati</taxon>
        <taxon>Aquificota</taxon>
        <taxon>Aquificia</taxon>
        <taxon>Aquificales</taxon>
        <taxon>Aquificaceae</taxon>
        <taxon>Hydrogenivirga</taxon>
    </lineage>
</organism>
<keyword evidence="6" id="KW-1185">Reference proteome</keyword>
<proteinExistence type="predicted"/>
<dbReference type="PANTHER" id="PTHR32347">
    <property type="entry name" value="EFFLUX SYSTEM COMPONENT YKNX-RELATED"/>
    <property type="match status" value="1"/>
</dbReference>